<evidence type="ECO:0000313" key="12">
    <source>
        <dbReference type="WBParaSite" id="MCU_002975-RA"/>
    </source>
</evidence>
<accession>A0A5K3EVP9</accession>
<feature type="transmembrane region" description="Helical" evidence="11">
    <location>
        <begin position="485"/>
        <end position="505"/>
    </location>
</feature>
<comment type="similarity">
    <text evidence="3">Belongs to the PIGG/PIGN/PIGO family. PIGO subfamily.</text>
</comment>
<keyword evidence="6 11" id="KW-0812">Transmembrane</keyword>
<dbReference type="CDD" id="cd16023">
    <property type="entry name" value="GPI_EPT_3"/>
    <property type="match status" value="1"/>
</dbReference>
<evidence type="ECO:0000256" key="11">
    <source>
        <dbReference type="SAM" id="Phobius"/>
    </source>
</evidence>
<dbReference type="InterPro" id="IPR002591">
    <property type="entry name" value="Phosphodiest/P_Trfase"/>
</dbReference>
<dbReference type="InterPro" id="IPR017850">
    <property type="entry name" value="Alkaline_phosphatase_core_sf"/>
</dbReference>
<keyword evidence="5" id="KW-0808">Transferase</keyword>
<dbReference type="Pfam" id="PF01663">
    <property type="entry name" value="Phosphodiest"/>
    <property type="match status" value="1"/>
</dbReference>
<evidence type="ECO:0000256" key="4">
    <source>
        <dbReference type="ARBA" id="ARBA00022502"/>
    </source>
</evidence>
<protein>
    <submittedName>
        <fullName evidence="12">GPI ethanolamine phosphate transferase 3</fullName>
    </submittedName>
</protein>
<dbReference type="InterPro" id="IPR037675">
    <property type="entry name" value="PIG-O_N"/>
</dbReference>
<evidence type="ECO:0000256" key="3">
    <source>
        <dbReference type="ARBA" id="ARBA00008695"/>
    </source>
</evidence>
<keyword evidence="8 11" id="KW-1133">Transmembrane helix</keyword>
<dbReference type="Gene3D" id="3.40.720.10">
    <property type="entry name" value="Alkaline Phosphatase, subunit A"/>
    <property type="match status" value="1"/>
</dbReference>
<comment type="subcellular location">
    <subcellularLocation>
        <location evidence="1">Endoplasmic reticulum membrane</location>
        <topology evidence="1">Multi-pass membrane protein</topology>
    </subcellularLocation>
</comment>
<reference evidence="12" key="1">
    <citation type="submission" date="2019-11" db="UniProtKB">
        <authorList>
            <consortium name="WormBaseParasite"/>
        </authorList>
    </citation>
    <scope>IDENTIFICATION</scope>
</reference>
<dbReference type="InterPro" id="IPR039524">
    <property type="entry name" value="PIGO/GPI13"/>
</dbReference>
<keyword evidence="7" id="KW-0256">Endoplasmic reticulum</keyword>
<feature type="transmembrane region" description="Helical" evidence="11">
    <location>
        <begin position="511"/>
        <end position="528"/>
    </location>
</feature>
<feature type="transmembrane region" description="Helical" evidence="11">
    <location>
        <begin position="408"/>
        <end position="428"/>
    </location>
</feature>
<dbReference type="UniPathway" id="UPA00196"/>
<evidence type="ECO:0000256" key="5">
    <source>
        <dbReference type="ARBA" id="ARBA00022679"/>
    </source>
</evidence>
<dbReference type="PANTHER" id="PTHR23071">
    <property type="entry name" value="PHOSPHATIDYLINOSITOL GLYCAN"/>
    <property type="match status" value="1"/>
</dbReference>
<comment type="pathway">
    <text evidence="2">Glycolipid biosynthesis; glycosylphosphatidylinositol-anchor biosynthesis.</text>
</comment>
<evidence type="ECO:0000256" key="10">
    <source>
        <dbReference type="ARBA" id="ARBA00023180"/>
    </source>
</evidence>
<keyword evidence="9 11" id="KW-0472">Membrane</keyword>
<sequence length="551" mass="59832">MLSEKAPQHHIKHNHLVVLGFFSAFIGVFLFANGFLLTRSELTNITNTSSLQPSDFQQVILILVDGLYTGLLPLTNESEKMPFFKNLIHQQGFPRNHFLAHFIADPPTTTLQRLKALLTGSMPTFIDAGSNFGGTELQEDNILKQWALAGKNICFVGDQVWTELVSDVFLESFPLPAFNIKDLDTVDTAVKDYVLREVGSGKCDVLIGHMLGIDHCGHTFGRSHPEMDRKLLELDGFLKRLIAHLTPSSLLVVFGDHGMTASGDHGGDSDAEVDAALFVYTPRGFPRVRDASIDDGSPLPSIEQVDLVPTLASLTGVSIPFSNLGVVATTLLNSSHLLSAVNANFRQVVTYAKEYHDRFGTISTPEAMVSRLAHNSTTPCPAASIDECLLAMRSLRASFRTHWTRMDVPRMALGLLFTLHALLAFVAYDNNLPVPGPVWCVAATLAAASLVALTPLGSFLLALLPSYRLAAVWLSSKDLSPSRGTLLTGTLLVVLALTSCSNSFVVQEARVLGFVLQTLLLAASLFAVSQIKARAASCFASTRYVDANRRG</sequence>
<feature type="transmembrane region" description="Helical" evidence="11">
    <location>
        <begin position="434"/>
        <end position="464"/>
    </location>
</feature>
<dbReference type="GO" id="GO:0051377">
    <property type="term" value="F:mannose-ethanolamine phosphotransferase activity"/>
    <property type="evidence" value="ECO:0007669"/>
    <property type="project" value="InterPro"/>
</dbReference>
<evidence type="ECO:0000256" key="8">
    <source>
        <dbReference type="ARBA" id="ARBA00022989"/>
    </source>
</evidence>
<keyword evidence="10" id="KW-0325">Glycoprotein</keyword>
<dbReference type="AlphaFoldDB" id="A0A5K3EVP9"/>
<dbReference type="SUPFAM" id="SSF53649">
    <property type="entry name" value="Alkaline phosphatase-like"/>
    <property type="match status" value="1"/>
</dbReference>
<feature type="transmembrane region" description="Helical" evidence="11">
    <location>
        <begin position="16"/>
        <end position="36"/>
    </location>
</feature>
<keyword evidence="4" id="KW-0337">GPI-anchor biosynthesis</keyword>
<dbReference type="WBParaSite" id="MCU_002975-RA">
    <property type="protein sequence ID" value="MCU_002975-RA"/>
    <property type="gene ID" value="MCU_002975"/>
</dbReference>
<dbReference type="GO" id="GO:0005789">
    <property type="term" value="C:endoplasmic reticulum membrane"/>
    <property type="evidence" value="ECO:0007669"/>
    <property type="project" value="UniProtKB-SubCell"/>
</dbReference>
<organism evidence="12">
    <name type="scientific">Mesocestoides corti</name>
    <name type="common">Flatworm</name>
    <dbReference type="NCBI Taxonomy" id="53468"/>
    <lineage>
        <taxon>Eukaryota</taxon>
        <taxon>Metazoa</taxon>
        <taxon>Spiralia</taxon>
        <taxon>Lophotrochozoa</taxon>
        <taxon>Platyhelminthes</taxon>
        <taxon>Cestoda</taxon>
        <taxon>Eucestoda</taxon>
        <taxon>Cyclophyllidea</taxon>
        <taxon>Mesocestoididae</taxon>
        <taxon>Mesocestoides</taxon>
    </lineage>
</organism>
<proteinExistence type="inferred from homology"/>
<evidence type="ECO:0000256" key="1">
    <source>
        <dbReference type="ARBA" id="ARBA00004477"/>
    </source>
</evidence>
<evidence type="ECO:0000256" key="7">
    <source>
        <dbReference type="ARBA" id="ARBA00022824"/>
    </source>
</evidence>
<dbReference type="PANTHER" id="PTHR23071:SF1">
    <property type="entry name" value="GPI ETHANOLAMINE PHOSPHATE TRANSFERASE 3"/>
    <property type="match status" value="1"/>
</dbReference>
<evidence type="ECO:0000256" key="9">
    <source>
        <dbReference type="ARBA" id="ARBA00023136"/>
    </source>
</evidence>
<name>A0A5K3EVP9_MESCO</name>
<dbReference type="GO" id="GO:0006506">
    <property type="term" value="P:GPI anchor biosynthetic process"/>
    <property type="evidence" value="ECO:0007669"/>
    <property type="project" value="UniProtKB-UniPathway"/>
</dbReference>
<evidence type="ECO:0000256" key="6">
    <source>
        <dbReference type="ARBA" id="ARBA00022692"/>
    </source>
</evidence>
<evidence type="ECO:0000256" key="2">
    <source>
        <dbReference type="ARBA" id="ARBA00004687"/>
    </source>
</evidence>